<dbReference type="EMBL" id="JYDT01000011">
    <property type="protein sequence ID" value="KRY91694.1"/>
    <property type="molecule type" value="Genomic_DNA"/>
</dbReference>
<name>A0A0V1G0C2_TRIPS</name>
<keyword evidence="4" id="KW-1185">Reference proteome</keyword>
<sequence length="70" mass="7790">MVSTTVIRGFDLLCQSNSKKNRITPGKSMEFFINTSRCVSISASATKMEKLLVNRRLPVQITSHTLNVCS</sequence>
<dbReference type="AlphaFoldDB" id="A0A0V1G0C2"/>
<evidence type="ECO:0000313" key="3">
    <source>
        <dbReference type="Proteomes" id="UP000054826"/>
    </source>
</evidence>
<evidence type="ECO:0000313" key="2">
    <source>
        <dbReference type="EMBL" id="KRZ44329.1"/>
    </source>
</evidence>
<dbReference type="EMBL" id="JYDV01000006">
    <property type="protein sequence ID" value="KRZ44329.1"/>
    <property type="molecule type" value="Genomic_DNA"/>
</dbReference>
<evidence type="ECO:0000313" key="4">
    <source>
        <dbReference type="Proteomes" id="UP000054995"/>
    </source>
</evidence>
<dbReference type="Proteomes" id="UP000054826">
    <property type="component" value="Unassembled WGS sequence"/>
</dbReference>
<organism evidence="1 4">
    <name type="scientific">Trichinella pseudospiralis</name>
    <name type="common">Parasitic roundworm</name>
    <dbReference type="NCBI Taxonomy" id="6337"/>
    <lineage>
        <taxon>Eukaryota</taxon>
        <taxon>Metazoa</taxon>
        <taxon>Ecdysozoa</taxon>
        <taxon>Nematoda</taxon>
        <taxon>Enoplea</taxon>
        <taxon>Dorylaimia</taxon>
        <taxon>Trichinellida</taxon>
        <taxon>Trichinellidae</taxon>
        <taxon>Trichinella</taxon>
    </lineage>
</organism>
<proteinExistence type="predicted"/>
<gene>
    <name evidence="2" type="ORF">T4C_5622</name>
    <name evidence="1" type="ORF">T4D_4667</name>
</gene>
<accession>A0A0V1G0C2</accession>
<comment type="caution">
    <text evidence="1">The sequence shown here is derived from an EMBL/GenBank/DDBJ whole genome shotgun (WGS) entry which is preliminary data.</text>
</comment>
<evidence type="ECO:0000313" key="1">
    <source>
        <dbReference type="EMBL" id="KRY91694.1"/>
    </source>
</evidence>
<dbReference type="Proteomes" id="UP000054995">
    <property type="component" value="Unassembled WGS sequence"/>
</dbReference>
<reference evidence="3 4" key="1">
    <citation type="submission" date="2015-01" db="EMBL/GenBank/DDBJ databases">
        <title>Evolution of Trichinella species and genotypes.</title>
        <authorList>
            <person name="Korhonen P.K."/>
            <person name="Edoardo P."/>
            <person name="Giuseppe L.R."/>
            <person name="Gasser R.B."/>
        </authorList>
    </citation>
    <scope>NUCLEOTIDE SEQUENCE [LARGE SCALE GENOMIC DNA]</scope>
    <source>
        <strain evidence="2">ISS176</strain>
        <strain evidence="1">ISS470</strain>
    </source>
</reference>
<protein>
    <submittedName>
        <fullName evidence="1">Uncharacterized protein</fullName>
    </submittedName>
</protein>